<keyword evidence="2" id="KW-1185">Reference proteome</keyword>
<comment type="caution">
    <text evidence="1">The sequence shown here is derived from an EMBL/GenBank/DDBJ whole genome shotgun (WGS) entry which is preliminary data.</text>
</comment>
<evidence type="ECO:0000313" key="2">
    <source>
        <dbReference type="Proteomes" id="UP000245207"/>
    </source>
</evidence>
<evidence type="ECO:0000313" key="1">
    <source>
        <dbReference type="EMBL" id="PWA57444.1"/>
    </source>
</evidence>
<reference evidence="1 2" key="1">
    <citation type="journal article" date="2018" name="Mol. Plant">
        <title>The genome of Artemisia annua provides insight into the evolution of Asteraceae family and artemisinin biosynthesis.</title>
        <authorList>
            <person name="Shen Q."/>
            <person name="Zhang L."/>
            <person name="Liao Z."/>
            <person name="Wang S."/>
            <person name="Yan T."/>
            <person name="Shi P."/>
            <person name="Liu M."/>
            <person name="Fu X."/>
            <person name="Pan Q."/>
            <person name="Wang Y."/>
            <person name="Lv Z."/>
            <person name="Lu X."/>
            <person name="Zhang F."/>
            <person name="Jiang W."/>
            <person name="Ma Y."/>
            <person name="Chen M."/>
            <person name="Hao X."/>
            <person name="Li L."/>
            <person name="Tang Y."/>
            <person name="Lv G."/>
            <person name="Zhou Y."/>
            <person name="Sun X."/>
            <person name="Brodelius P.E."/>
            <person name="Rose J.K.C."/>
            <person name="Tang K."/>
        </authorList>
    </citation>
    <scope>NUCLEOTIDE SEQUENCE [LARGE SCALE GENOMIC DNA]</scope>
    <source>
        <strain evidence="2">cv. Huhao1</strain>
        <tissue evidence="1">Leaf</tissue>
    </source>
</reference>
<dbReference type="Proteomes" id="UP000245207">
    <property type="component" value="Unassembled WGS sequence"/>
</dbReference>
<proteinExistence type="predicted"/>
<organism evidence="1 2">
    <name type="scientific">Artemisia annua</name>
    <name type="common">Sweet wormwood</name>
    <dbReference type="NCBI Taxonomy" id="35608"/>
    <lineage>
        <taxon>Eukaryota</taxon>
        <taxon>Viridiplantae</taxon>
        <taxon>Streptophyta</taxon>
        <taxon>Embryophyta</taxon>
        <taxon>Tracheophyta</taxon>
        <taxon>Spermatophyta</taxon>
        <taxon>Magnoliopsida</taxon>
        <taxon>eudicotyledons</taxon>
        <taxon>Gunneridae</taxon>
        <taxon>Pentapetalae</taxon>
        <taxon>asterids</taxon>
        <taxon>campanulids</taxon>
        <taxon>Asterales</taxon>
        <taxon>Asteraceae</taxon>
        <taxon>Asteroideae</taxon>
        <taxon>Anthemideae</taxon>
        <taxon>Artemisiinae</taxon>
        <taxon>Artemisia</taxon>
    </lineage>
</organism>
<protein>
    <submittedName>
        <fullName evidence="1">Uncharacterized protein</fullName>
    </submittedName>
</protein>
<name>A0A2U1M876_ARTAN</name>
<accession>A0A2U1M876</accession>
<gene>
    <name evidence="1" type="ORF">CTI12_AA407650</name>
</gene>
<sequence>MSVYSGLESECERHLDWDRGGSIVFMAQIKKYQLDHSKEFRNTYCCPITHIKKSVVHAMHKPLADIEQLVPDLTQTTHVVNADDI</sequence>
<dbReference type="EMBL" id="PKPP01006160">
    <property type="protein sequence ID" value="PWA57444.1"/>
    <property type="molecule type" value="Genomic_DNA"/>
</dbReference>
<dbReference type="AlphaFoldDB" id="A0A2U1M876"/>